<dbReference type="EMBL" id="SRLO01001976">
    <property type="protein sequence ID" value="TNN34388.1"/>
    <property type="molecule type" value="Genomic_DNA"/>
</dbReference>
<feature type="region of interest" description="Disordered" evidence="1">
    <location>
        <begin position="1"/>
        <end position="25"/>
    </location>
</feature>
<reference evidence="2 3" key="1">
    <citation type="submission" date="2019-03" db="EMBL/GenBank/DDBJ databases">
        <title>First draft genome of Liparis tanakae, snailfish: a comprehensive survey of snailfish specific genes.</title>
        <authorList>
            <person name="Kim W."/>
            <person name="Song I."/>
            <person name="Jeong J.-H."/>
            <person name="Kim D."/>
            <person name="Kim S."/>
            <person name="Ryu S."/>
            <person name="Song J.Y."/>
            <person name="Lee S.K."/>
        </authorList>
    </citation>
    <scope>NUCLEOTIDE SEQUENCE [LARGE SCALE GENOMIC DNA]</scope>
    <source>
        <tissue evidence="2">Muscle</tissue>
    </source>
</reference>
<accession>A0A4Z2F046</accession>
<comment type="caution">
    <text evidence="2">The sequence shown here is derived from an EMBL/GenBank/DDBJ whole genome shotgun (WGS) entry which is preliminary data.</text>
</comment>
<name>A0A4Z2F046_9TELE</name>
<dbReference type="AlphaFoldDB" id="A0A4Z2F046"/>
<dbReference type="Proteomes" id="UP000314294">
    <property type="component" value="Unassembled WGS sequence"/>
</dbReference>
<proteinExistence type="predicted"/>
<protein>
    <submittedName>
        <fullName evidence="2">Uncharacterized protein</fullName>
    </submittedName>
</protein>
<gene>
    <name evidence="2" type="ORF">EYF80_055453</name>
</gene>
<evidence type="ECO:0000256" key="1">
    <source>
        <dbReference type="SAM" id="MobiDB-lite"/>
    </source>
</evidence>
<keyword evidence="3" id="KW-1185">Reference proteome</keyword>
<evidence type="ECO:0000313" key="3">
    <source>
        <dbReference type="Proteomes" id="UP000314294"/>
    </source>
</evidence>
<evidence type="ECO:0000313" key="2">
    <source>
        <dbReference type="EMBL" id="TNN34388.1"/>
    </source>
</evidence>
<sequence length="91" mass="9713">MYSNNTRQAVGAGSSSGADGGGGGKKTDGDILCRLGNCEEDKVARLILKYFHLVNPKVQVWMKFTAVIDNRKTPRCSLDISDPPRSLAASG</sequence>
<organism evidence="2 3">
    <name type="scientific">Liparis tanakae</name>
    <name type="common">Tanaka's snailfish</name>
    <dbReference type="NCBI Taxonomy" id="230148"/>
    <lineage>
        <taxon>Eukaryota</taxon>
        <taxon>Metazoa</taxon>
        <taxon>Chordata</taxon>
        <taxon>Craniata</taxon>
        <taxon>Vertebrata</taxon>
        <taxon>Euteleostomi</taxon>
        <taxon>Actinopterygii</taxon>
        <taxon>Neopterygii</taxon>
        <taxon>Teleostei</taxon>
        <taxon>Neoteleostei</taxon>
        <taxon>Acanthomorphata</taxon>
        <taxon>Eupercaria</taxon>
        <taxon>Perciformes</taxon>
        <taxon>Cottioidei</taxon>
        <taxon>Cottales</taxon>
        <taxon>Liparidae</taxon>
        <taxon>Liparis</taxon>
    </lineage>
</organism>